<comment type="caution">
    <text evidence="1">The sequence shown here is derived from an EMBL/GenBank/DDBJ whole genome shotgun (WGS) entry which is preliminary data.</text>
</comment>
<proteinExistence type="predicted"/>
<organism evidence="1 2">
    <name type="scientific">Marinobacterium weihaiense</name>
    <dbReference type="NCBI Taxonomy" id="2851016"/>
    <lineage>
        <taxon>Bacteria</taxon>
        <taxon>Pseudomonadati</taxon>
        <taxon>Pseudomonadota</taxon>
        <taxon>Gammaproteobacteria</taxon>
        <taxon>Oceanospirillales</taxon>
        <taxon>Oceanospirillaceae</taxon>
        <taxon>Marinobacterium</taxon>
    </lineage>
</organism>
<gene>
    <name evidence="1" type="ORF">KTN04_15410</name>
</gene>
<name>A0ABS6MF23_9GAMM</name>
<dbReference type="Proteomes" id="UP000755551">
    <property type="component" value="Unassembled WGS sequence"/>
</dbReference>
<protein>
    <submittedName>
        <fullName evidence="1">Uncharacterized protein</fullName>
    </submittedName>
</protein>
<keyword evidence="2" id="KW-1185">Reference proteome</keyword>
<reference evidence="1 2" key="1">
    <citation type="submission" date="2021-06" db="EMBL/GenBank/DDBJ databases">
        <title>Bacterium isolated from marine sediment.</title>
        <authorList>
            <person name="Zhu K.-L."/>
            <person name="Du Z.-J."/>
            <person name="Liang Q.-Y."/>
        </authorList>
    </citation>
    <scope>NUCLEOTIDE SEQUENCE [LARGE SCALE GENOMIC DNA]</scope>
    <source>
        <strain evidence="1 2">A346</strain>
    </source>
</reference>
<sequence length="251" mass="28147">MNLAQRATILRFREGDTDKVWAIVPDVTVGGEHLVSWGRTRWDGKASAPLQSKRVSGSENSRILKKLNSGYSVWNGVKFDLDNQRVIQADAEPVSKPITNPCFWYLIDFALFPEEVALVLHHISNGLHAFEYQHGYPGLVAEFQSLPLVRSLRRGETMGQVEYTAPPMSVLVLFALRRAHLLLVKVSDHNNNLLPHRLTGLRALMSDEGLFGALPEYWQPPLFQAFAAAMQCIDPVFNLAHIQSNTPAAFF</sequence>
<accession>A0ABS6MF23</accession>
<evidence type="ECO:0000313" key="2">
    <source>
        <dbReference type="Proteomes" id="UP000755551"/>
    </source>
</evidence>
<dbReference type="EMBL" id="JAHQZT010000034">
    <property type="protein sequence ID" value="MBV0934725.1"/>
    <property type="molecule type" value="Genomic_DNA"/>
</dbReference>
<dbReference type="RefSeq" id="WP_217336126.1">
    <property type="nucleotide sequence ID" value="NZ_JAHQZT010000034.1"/>
</dbReference>
<evidence type="ECO:0000313" key="1">
    <source>
        <dbReference type="EMBL" id="MBV0934725.1"/>
    </source>
</evidence>